<dbReference type="AlphaFoldDB" id="A0A7S3K6Z8"/>
<dbReference type="PANTHER" id="PTHR11923">
    <property type="entry name" value="SCAVENGER RECEPTOR CLASS B TYPE-1 SR-B1"/>
    <property type="match status" value="1"/>
</dbReference>
<evidence type="ECO:0000256" key="4">
    <source>
        <dbReference type="ARBA" id="ARBA00022989"/>
    </source>
</evidence>
<keyword evidence="5 8" id="KW-0472">Membrane</keyword>
<reference evidence="9" key="1">
    <citation type="submission" date="2021-01" db="EMBL/GenBank/DDBJ databases">
        <authorList>
            <person name="Corre E."/>
            <person name="Pelletier E."/>
            <person name="Niang G."/>
            <person name="Scheremetjew M."/>
            <person name="Finn R."/>
            <person name="Kale V."/>
            <person name="Holt S."/>
            <person name="Cochrane G."/>
            <person name="Meng A."/>
            <person name="Brown T."/>
            <person name="Cohen L."/>
        </authorList>
    </citation>
    <scope>NUCLEOTIDE SEQUENCE</scope>
    <source>
        <strain evidence="9">CCMP1510</strain>
    </source>
</reference>
<evidence type="ECO:0000256" key="2">
    <source>
        <dbReference type="ARBA" id="ARBA00010532"/>
    </source>
</evidence>
<dbReference type="PANTHER" id="PTHR11923:SF51">
    <property type="entry name" value="LYSOSOME MEMBRANE PROTEIN 2"/>
    <property type="match status" value="1"/>
</dbReference>
<protein>
    <submittedName>
        <fullName evidence="9">Uncharacterized protein</fullName>
    </submittedName>
</protein>
<keyword evidence="6" id="KW-0325">Glycoprotein</keyword>
<dbReference type="GO" id="GO:0016020">
    <property type="term" value="C:membrane"/>
    <property type="evidence" value="ECO:0007669"/>
    <property type="project" value="UniProtKB-SubCell"/>
</dbReference>
<feature type="transmembrane region" description="Helical" evidence="8">
    <location>
        <begin position="57"/>
        <end position="77"/>
    </location>
</feature>
<gene>
    <name evidence="9" type="ORF">ALAG00032_LOCUS15073</name>
</gene>
<keyword evidence="4 8" id="KW-1133">Transmembrane helix</keyword>
<evidence type="ECO:0000256" key="7">
    <source>
        <dbReference type="SAM" id="MobiDB-lite"/>
    </source>
</evidence>
<comment type="similarity">
    <text evidence="2">Belongs to the CD36 family.</text>
</comment>
<name>A0A7S3K6Z8_9STRA</name>
<dbReference type="GO" id="GO:0005044">
    <property type="term" value="F:scavenger receptor activity"/>
    <property type="evidence" value="ECO:0007669"/>
    <property type="project" value="TreeGrafter"/>
</dbReference>
<evidence type="ECO:0000256" key="8">
    <source>
        <dbReference type="SAM" id="Phobius"/>
    </source>
</evidence>
<evidence type="ECO:0000256" key="3">
    <source>
        <dbReference type="ARBA" id="ARBA00022692"/>
    </source>
</evidence>
<dbReference type="GO" id="GO:0005737">
    <property type="term" value="C:cytoplasm"/>
    <property type="evidence" value="ECO:0007669"/>
    <property type="project" value="TreeGrafter"/>
</dbReference>
<keyword evidence="3 8" id="KW-0812">Transmembrane</keyword>
<proteinExistence type="inferred from homology"/>
<feature type="compositionally biased region" description="Acidic residues" evidence="7">
    <location>
        <begin position="1"/>
        <end position="29"/>
    </location>
</feature>
<comment type="subcellular location">
    <subcellularLocation>
        <location evidence="1">Membrane</location>
    </subcellularLocation>
</comment>
<evidence type="ECO:0000256" key="1">
    <source>
        <dbReference type="ARBA" id="ARBA00004370"/>
    </source>
</evidence>
<sequence>MFAEEDPPEYTGVDEEAIPEREQSEDEGNREESSHFLTEEEKIPVCGVDKKRKSLMLVWLGIFFMCLGIALLVPAIVEWQFRSDLVIDVDLTAKTSTYKDFTRNNKQPVLYSIYYFDIQNEEDILNHGSRPIVVERGPYSYDEHYEMFEINFSHDKMEFFEQKYYVYNAQKSCYACNDTYDMITTIDLVSIELFETLAALQSSPLEYKVIEEALLACLCSTRGKISPFTQKSIHSAHWGRWDDPTLLALEDIGKILNISITTTSFVSGFETNYTSHDMVKLIFGNRDQVRSSGGKSMRYERYQGSSYVRSCLNPSLPGNDAKRIRDSCTPQDPAWDKMDEEQGEALANAQGWTLAYATREASIARGSSPTFVKPLNLNRGHFGSGLFFGSGERLAKFIRTTFDRKRRSYRGASSLHLFIDSVYRELSFERTLTDGHISRRGIPLERYQLSRGSQLQAGPATFPWDQYETPYGVLNLTRATGFPLLASQPHFFDSDPKLQAYVLGLTPSRADHNTYFDIEPRSGEIFAAQERLQFIAQLFNYHLSGSGIGLTCTLGSQGDWALFPDRINSSTNSFNNLGYLLPIGYIDQGYELTHSATKDLKQDLVDIDGFCDSFFIIFFAFALVAFIYFLYHAYFFYSLSLVKKKTHFQCKTSCCCLQTTQSGESEDHSSYNSPLLSSSSTRINLRAAADVDN</sequence>
<dbReference type="PRINTS" id="PR01609">
    <property type="entry name" value="CD36FAMILY"/>
</dbReference>
<dbReference type="EMBL" id="HBIJ01022978">
    <property type="protein sequence ID" value="CAE0374270.1"/>
    <property type="molecule type" value="Transcribed_RNA"/>
</dbReference>
<feature type="transmembrane region" description="Helical" evidence="8">
    <location>
        <begin position="614"/>
        <end position="637"/>
    </location>
</feature>
<evidence type="ECO:0000256" key="6">
    <source>
        <dbReference type="ARBA" id="ARBA00023180"/>
    </source>
</evidence>
<dbReference type="Pfam" id="PF01130">
    <property type="entry name" value="CD36"/>
    <property type="match status" value="2"/>
</dbReference>
<evidence type="ECO:0000313" key="9">
    <source>
        <dbReference type="EMBL" id="CAE0374270.1"/>
    </source>
</evidence>
<evidence type="ECO:0000256" key="5">
    <source>
        <dbReference type="ARBA" id="ARBA00023136"/>
    </source>
</evidence>
<accession>A0A7S3K6Z8</accession>
<organism evidence="9">
    <name type="scientific">Aureoumbra lagunensis</name>
    <dbReference type="NCBI Taxonomy" id="44058"/>
    <lineage>
        <taxon>Eukaryota</taxon>
        <taxon>Sar</taxon>
        <taxon>Stramenopiles</taxon>
        <taxon>Ochrophyta</taxon>
        <taxon>Pelagophyceae</taxon>
        <taxon>Pelagomonadales</taxon>
        <taxon>Aureoumbra</taxon>
    </lineage>
</organism>
<dbReference type="InterPro" id="IPR002159">
    <property type="entry name" value="CD36_fam"/>
</dbReference>
<feature type="region of interest" description="Disordered" evidence="7">
    <location>
        <begin position="1"/>
        <end position="36"/>
    </location>
</feature>